<keyword evidence="3 4" id="KW-0862">Zinc</keyword>
<protein>
    <recommendedName>
        <fullName evidence="5">C3H1-type domain-containing protein</fullName>
    </recommendedName>
</protein>
<dbReference type="GO" id="GO:0008270">
    <property type="term" value="F:zinc ion binding"/>
    <property type="evidence" value="ECO:0007669"/>
    <property type="project" value="UniProtKB-KW"/>
</dbReference>
<keyword evidence="1 4" id="KW-0479">Metal-binding</keyword>
<gene>
    <name evidence="6" type="ORF">PHAECO_LOCUS3952</name>
</gene>
<evidence type="ECO:0000259" key="5">
    <source>
        <dbReference type="PROSITE" id="PS50103"/>
    </source>
</evidence>
<evidence type="ECO:0000256" key="2">
    <source>
        <dbReference type="ARBA" id="ARBA00022771"/>
    </source>
</evidence>
<keyword evidence="2 4" id="KW-0863">Zinc-finger</keyword>
<name>A0A9P0DJA7_PHACE</name>
<keyword evidence="7" id="KW-1185">Reference proteome</keyword>
<dbReference type="AlphaFoldDB" id="A0A9P0DJA7"/>
<dbReference type="OrthoDB" id="2417221at2759"/>
<dbReference type="Proteomes" id="UP001153737">
    <property type="component" value="Chromosome 13"/>
</dbReference>
<dbReference type="PANTHER" id="PTHR16465">
    <property type="entry name" value="NUCLEASE-RELATED"/>
    <property type="match status" value="1"/>
</dbReference>
<dbReference type="PROSITE" id="PS50103">
    <property type="entry name" value="ZF_C3H1"/>
    <property type="match status" value="1"/>
</dbReference>
<dbReference type="Gene3D" id="3.30.160.60">
    <property type="entry name" value="Classic Zinc Finger"/>
    <property type="match status" value="1"/>
</dbReference>
<dbReference type="InterPro" id="IPR013085">
    <property type="entry name" value="U1-CZ_Znf_C2H2"/>
</dbReference>
<reference evidence="6" key="1">
    <citation type="submission" date="2022-01" db="EMBL/GenBank/DDBJ databases">
        <authorList>
            <person name="King R."/>
        </authorList>
    </citation>
    <scope>NUCLEOTIDE SEQUENCE</scope>
</reference>
<evidence type="ECO:0000313" key="6">
    <source>
        <dbReference type="EMBL" id="CAH1119583.1"/>
    </source>
</evidence>
<evidence type="ECO:0000256" key="4">
    <source>
        <dbReference type="PROSITE-ProRule" id="PRU00723"/>
    </source>
</evidence>
<organism evidence="6 7">
    <name type="scientific">Phaedon cochleariae</name>
    <name type="common">Mustard beetle</name>
    <dbReference type="NCBI Taxonomy" id="80249"/>
    <lineage>
        <taxon>Eukaryota</taxon>
        <taxon>Metazoa</taxon>
        <taxon>Ecdysozoa</taxon>
        <taxon>Arthropoda</taxon>
        <taxon>Hexapoda</taxon>
        <taxon>Insecta</taxon>
        <taxon>Pterygota</taxon>
        <taxon>Neoptera</taxon>
        <taxon>Endopterygota</taxon>
        <taxon>Coleoptera</taxon>
        <taxon>Polyphaga</taxon>
        <taxon>Cucujiformia</taxon>
        <taxon>Chrysomeloidea</taxon>
        <taxon>Chrysomelidae</taxon>
        <taxon>Chrysomelinae</taxon>
        <taxon>Chrysomelini</taxon>
        <taxon>Phaedon</taxon>
    </lineage>
</organism>
<dbReference type="GO" id="GO:0005689">
    <property type="term" value="C:U12-type spliceosomal complex"/>
    <property type="evidence" value="ECO:0007669"/>
    <property type="project" value="TreeGrafter"/>
</dbReference>
<accession>A0A9P0DJA7</accession>
<reference evidence="6" key="2">
    <citation type="submission" date="2022-10" db="EMBL/GenBank/DDBJ databases">
        <authorList>
            <consortium name="ENA_rothamsted_submissions"/>
            <consortium name="culmorum"/>
            <person name="King R."/>
        </authorList>
    </citation>
    <scope>NUCLEOTIDE SEQUENCE</scope>
</reference>
<dbReference type="EMBL" id="OU896719">
    <property type="protein sequence ID" value="CAH1119583.1"/>
    <property type="molecule type" value="Genomic_DNA"/>
</dbReference>
<dbReference type="PANTHER" id="PTHR16465:SF0">
    <property type="entry name" value="ZINC FINGER MATRIN-TYPE PROTEIN 5"/>
    <property type="match status" value="1"/>
</dbReference>
<dbReference type="InterPro" id="IPR036236">
    <property type="entry name" value="Znf_C2H2_sf"/>
</dbReference>
<dbReference type="InterPro" id="IPR000571">
    <property type="entry name" value="Znf_CCCH"/>
</dbReference>
<feature type="zinc finger region" description="C3H1-type" evidence="4">
    <location>
        <begin position="56"/>
        <end position="80"/>
    </location>
</feature>
<evidence type="ECO:0000256" key="1">
    <source>
        <dbReference type="ARBA" id="ARBA00022723"/>
    </source>
</evidence>
<sequence length="167" mass="20328">MGRRYYCDYCDKSFIDELEARRKHLQSSHHIKLRHMHYESCREPETVLKEELLKIPCRRFFHYEGGCPFEGICRYTHYAPEQLCEIRQQVEYAQQLKRKKLDEMPEVPSVGSWIQKYNETSNKEDSNRVHTTWTYPENLENRIDLPPSMVKFKPEHFYDDNFEEWGN</sequence>
<proteinExistence type="predicted"/>
<dbReference type="SUPFAM" id="SSF57667">
    <property type="entry name" value="beta-beta-alpha zinc fingers"/>
    <property type="match status" value="1"/>
</dbReference>
<feature type="domain" description="C3H1-type" evidence="5">
    <location>
        <begin position="56"/>
        <end position="80"/>
    </location>
</feature>
<evidence type="ECO:0000256" key="3">
    <source>
        <dbReference type="ARBA" id="ARBA00022833"/>
    </source>
</evidence>
<dbReference type="Pfam" id="PF06220">
    <property type="entry name" value="zf-U1"/>
    <property type="match status" value="1"/>
</dbReference>
<evidence type="ECO:0000313" key="7">
    <source>
        <dbReference type="Proteomes" id="UP001153737"/>
    </source>
</evidence>